<gene>
    <name evidence="2" type="ORF">K503DRAFT_774467</name>
</gene>
<accession>A0A1B7MPH4</accession>
<feature type="signal peptide" evidence="1">
    <location>
        <begin position="1"/>
        <end position="23"/>
    </location>
</feature>
<evidence type="ECO:0008006" key="4">
    <source>
        <dbReference type="Google" id="ProtNLM"/>
    </source>
</evidence>
<evidence type="ECO:0000256" key="1">
    <source>
        <dbReference type="SAM" id="SignalP"/>
    </source>
</evidence>
<name>A0A1B7MPH4_9AGAM</name>
<keyword evidence="3" id="KW-1185">Reference proteome</keyword>
<proteinExistence type="predicted"/>
<organism evidence="2 3">
    <name type="scientific">Rhizopogon vinicolor AM-OR11-026</name>
    <dbReference type="NCBI Taxonomy" id="1314800"/>
    <lineage>
        <taxon>Eukaryota</taxon>
        <taxon>Fungi</taxon>
        <taxon>Dikarya</taxon>
        <taxon>Basidiomycota</taxon>
        <taxon>Agaricomycotina</taxon>
        <taxon>Agaricomycetes</taxon>
        <taxon>Agaricomycetidae</taxon>
        <taxon>Boletales</taxon>
        <taxon>Suillineae</taxon>
        <taxon>Rhizopogonaceae</taxon>
        <taxon>Rhizopogon</taxon>
    </lineage>
</organism>
<reference evidence="2 3" key="1">
    <citation type="submission" date="2016-06" db="EMBL/GenBank/DDBJ databases">
        <title>Comparative genomics of the ectomycorrhizal sister species Rhizopogon vinicolor and Rhizopogon vesiculosus (Basidiomycota: Boletales) reveals a divergence of the mating type B locus.</title>
        <authorList>
            <consortium name="DOE Joint Genome Institute"/>
            <person name="Mujic A.B."/>
            <person name="Kuo A."/>
            <person name="Tritt A."/>
            <person name="Lipzen A."/>
            <person name="Chen C."/>
            <person name="Johnson J."/>
            <person name="Sharma A."/>
            <person name="Barry K."/>
            <person name="Grigoriev I.V."/>
            <person name="Spatafora J.W."/>
        </authorList>
    </citation>
    <scope>NUCLEOTIDE SEQUENCE [LARGE SCALE GENOMIC DNA]</scope>
    <source>
        <strain evidence="2 3">AM-OR11-026</strain>
    </source>
</reference>
<evidence type="ECO:0000313" key="2">
    <source>
        <dbReference type="EMBL" id="OAX34498.1"/>
    </source>
</evidence>
<dbReference type="EMBL" id="KV448604">
    <property type="protein sequence ID" value="OAX34498.1"/>
    <property type="molecule type" value="Genomic_DNA"/>
</dbReference>
<dbReference type="Proteomes" id="UP000092154">
    <property type="component" value="Unassembled WGS sequence"/>
</dbReference>
<dbReference type="AlphaFoldDB" id="A0A1B7MPH4"/>
<dbReference type="InParanoid" id="A0A1B7MPH4"/>
<sequence>MSGSLPSHLVILHTALLILPITPTPFQHGACGMSSSPLDRVRQQSLFLCNHPSNVASLRGTRDRSL</sequence>
<protein>
    <recommendedName>
        <fullName evidence="4">Secreted protein</fullName>
    </recommendedName>
</protein>
<keyword evidence="1" id="KW-0732">Signal</keyword>
<feature type="chain" id="PRO_5008597458" description="Secreted protein" evidence="1">
    <location>
        <begin position="24"/>
        <end position="66"/>
    </location>
</feature>
<evidence type="ECO:0000313" key="3">
    <source>
        <dbReference type="Proteomes" id="UP000092154"/>
    </source>
</evidence>